<dbReference type="PRINTS" id="PR00469">
    <property type="entry name" value="PNDRDTASEII"/>
</dbReference>
<dbReference type="Gene3D" id="2.60.120.10">
    <property type="entry name" value="Jelly Rolls"/>
    <property type="match status" value="1"/>
</dbReference>
<dbReference type="InterPro" id="IPR050097">
    <property type="entry name" value="Ferredoxin-NADP_redctase_2"/>
</dbReference>
<dbReference type="Gene3D" id="3.50.50.60">
    <property type="entry name" value="FAD/NAD(P)-binding domain"/>
    <property type="match status" value="2"/>
</dbReference>
<dbReference type="RefSeq" id="WP_286288062.1">
    <property type="nucleotide sequence ID" value="NZ_JASXSZ010000002.1"/>
</dbReference>
<organism evidence="5 6">
    <name type="scientific">Microbacterium candidum</name>
    <dbReference type="NCBI Taxonomy" id="3041922"/>
    <lineage>
        <taxon>Bacteria</taxon>
        <taxon>Bacillati</taxon>
        <taxon>Actinomycetota</taxon>
        <taxon>Actinomycetes</taxon>
        <taxon>Micrococcales</taxon>
        <taxon>Microbacteriaceae</taxon>
        <taxon>Microbacterium</taxon>
    </lineage>
</organism>
<name>A0ABT7MXM7_9MICO</name>
<comment type="catalytic activity">
    <reaction evidence="3">
        <text>[thioredoxin]-dithiol + NADP(+) = [thioredoxin]-disulfide + NADPH + H(+)</text>
        <dbReference type="Rhea" id="RHEA:20345"/>
        <dbReference type="Rhea" id="RHEA-COMP:10698"/>
        <dbReference type="Rhea" id="RHEA-COMP:10700"/>
        <dbReference type="ChEBI" id="CHEBI:15378"/>
        <dbReference type="ChEBI" id="CHEBI:29950"/>
        <dbReference type="ChEBI" id="CHEBI:50058"/>
        <dbReference type="ChEBI" id="CHEBI:57783"/>
        <dbReference type="ChEBI" id="CHEBI:58349"/>
        <dbReference type="EC" id="1.8.1.9"/>
    </reaction>
</comment>
<dbReference type="SUPFAM" id="SSF51206">
    <property type="entry name" value="cAMP-binding domain-like"/>
    <property type="match status" value="1"/>
</dbReference>
<dbReference type="SUPFAM" id="SSF51905">
    <property type="entry name" value="FAD/NAD(P)-binding domain"/>
    <property type="match status" value="1"/>
</dbReference>
<evidence type="ECO:0000313" key="6">
    <source>
        <dbReference type="Proteomes" id="UP001235064"/>
    </source>
</evidence>
<evidence type="ECO:0000256" key="1">
    <source>
        <dbReference type="ARBA" id="ARBA00022630"/>
    </source>
</evidence>
<accession>A0ABT7MXM7</accession>
<sequence length="539" mass="57395">MITTAELRAIPAFAPLPQEAIDYLATAVEDIRLAPGEYFAHEGDDRAFFVVIEGRAELTKVVNGEERVIGERLPGRFFGEVPMTLSTPFPASGRAAEPTRIIRLDVTVFYTLAAMAPSVPAFVASLARKYVDWLQTVAAEQPAAEARVIAPHSDAKTHEAVVFLTRNQVPFERITVGEEADAATYPVIELPNGRRFEAPPLREIAKLVGLEIEPSAGGYDVVILGAGPCGLTAAVNAAAEGLHTLVVECLAPGGQAGTSTRIENYTGFPYGISGDDLASRALKQARRLGAEIVVTRTAVALRPEREQIVLDGGETLTAPVVVISTGVEWRRLPVPDIDRFLGNGIFYGAARSDSTVARGADIAIVGAGNSAGQAAIFFSRFARSVTLLVRGESLGASMSRYLIDQIAANDGIRVKTRGEVVGVHGVNGLEAVDVVDRSTGETTTRPYTVLFVMIGADAATDWLPEQIARDEHHFIPTGSDAAVTPQWTQDRRPFGLETSAPGIFAVGDVRSGSVKRVAAAVGEGGMAIAYAHQYLALRR</sequence>
<dbReference type="Proteomes" id="UP001235064">
    <property type="component" value="Unassembled WGS sequence"/>
</dbReference>
<dbReference type="InterPro" id="IPR023753">
    <property type="entry name" value="FAD/NAD-binding_dom"/>
</dbReference>
<reference evidence="5 6" key="1">
    <citation type="submission" date="2023-06" db="EMBL/GenBank/DDBJ databases">
        <title>Microbacterium sp. nov., isolated from a waste landfill.</title>
        <authorList>
            <person name="Wen W."/>
        </authorList>
    </citation>
    <scope>NUCLEOTIDE SEQUENCE [LARGE SCALE GENOMIC DNA]</scope>
    <source>
        <strain evidence="5 6">ASV49</strain>
    </source>
</reference>
<dbReference type="Pfam" id="PF07992">
    <property type="entry name" value="Pyr_redox_2"/>
    <property type="match status" value="1"/>
</dbReference>
<dbReference type="InterPro" id="IPR036188">
    <property type="entry name" value="FAD/NAD-bd_sf"/>
</dbReference>
<dbReference type="EMBL" id="JASXSZ010000002">
    <property type="protein sequence ID" value="MDL9979198.1"/>
    <property type="molecule type" value="Genomic_DNA"/>
</dbReference>
<dbReference type="SMART" id="SM00100">
    <property type="entry name" value="cNMP"/>
    <property type="match status" value="1"/>
</dbReference>
<dbReference type="InterPro" id="IPR018490">
    <property type="entry name" value="cNMP-bd_dom_sf"/>
</dbReference>
<evidence type="ECO:0000313" key="5">
    <source>
        <dbReference type="EMBL" id="MDL9979198.1"/>
    </source>
</evidence>
<evidence type="ECO:0000256" key="2">
    <source>
        <dbReference type="ARBA" id="ARBA00023002"/>
    </source>
</evidence>
<protein>
    <submittedName>
        <fullName evidence="5">FAD-dependent oxidoreductase</fullName>
    </submittedName>
</protein>
<proteinExistence type="predicted"/>
<comment type="caution">
    <text evidence="5">The sequence shown here is derived from an EMBL/GenBank/DDBJ whole genome shotgun (WGS) entry which is preliminary data.</text>
</comment>
<gene>
    <name evidence="5" type="ORF">QSV35_07620</name>
</gene>
<dbReference type="Pfam" id="PF00027">
    <property type="entry name" value="cNMP_binding"/>
    <property type="match status" value="1"/>
</dbReference>
<evidence type="ECO:0000256" key="3">
    <source>
        <dbReference type="ARBA" id="ARBA00048132"/>
    </source>
</evidence>
<keyword evidence="6" id="KW-1185">Reference proteome</keyword>
<dbReference type="InterPro" id="IPR014710">
    <property type="entry name" value="RmlC-like_jellyroll"/>
</dbReference>
<evidence type="ECO:0000259" key="4">
    <source>
        <dbReference type="PROSITE" id="PS50042"/>
    </source>
</evidence>
<dbReference type="PANTHER" id="PTHR48105">
    <property type="entry name" value="THIOREDOXIN REDUCTASE 1-RELATED-RELATED"/>
    <property type="match status" value="1"/>
</dbReference>
<keyword evidence="1" id="KW-0285">Flavoprotein</keyword>
<dbReference type="PRINTS" id="PR00368">
    <property type="entry name" value="FADPNR"/>
</dbReference>
<dbReference type="PROSITE" id="PS50042">
    <property type="entry name" value="CNMP_BINDING_3"/>
    <property type="match status" value="1"/>
</dbReference>
<dbReference type="InterPro" id="IPR000595">
    <property type="entry name" value="cNMP-bd_dom"/>
</dbReference>
<keyword evidence="2" id="KW-0560">Oxidoreductase</keyword>
<feature type="domain" description="Cyclic nucleotide-binding" evidence="4">
    <location>
        <begin position="12"/>
        <end position="112"/>
    </location>
</feature>
<dbReference type="CDD" id="cd00038">
    <property type="entry name" value="CAP_ED"/>
    <property type="match status" value="1"/>
</dbReference>